<proteinExistence type="predicted"/>
<evidence type="ECO:0000313" key="1">
    <source>
        <dbReference type="EMBL" id="RDB18874.1"/>
    </source>
</evidence>
<keyword evidence="2" id="KW-1185">Reference proteome</keyword>
<dbReference type="AlphaFoldDB" id="A0A369JHJ4"/>
<dbReference type="InParanoid" id="A0A369JHJ4"/>
<protein>
    <submittedName>
        <fullName evidence="1">Uncharacterized protein</fullName>
    </submittedName>
</protein>
<reference evidence="1" key="1">
    <citation type="submission" date="2018-04" db="EMBL/GenBank/DDBJ databases">
        <title>Whole genome sequencing of Hypsizygus marmoreus.</title>
        <authorList>
            <person name="Choi I.-G."/>
            <person name="Min B."/>
            <person name="Kim J.-G."/>
            <person name="Kim S."/>
            <person name="Oh Y.-L."/>
            <person name="Kong W.-S."/>
            <person name="Park H."/>
            <person name="Jeong J."/>
            <person name="Song E.-S."/>
        </authorList>
    </citation>
    <scope>NUCLEOTIDE SEQUENCE [LARGE SCALE GENOMIC DNA]</scope>
    <source>
        <strain evidence="1">51987-8</strain>
    </source>
</reference>
<comment type="caution">
    <text evidence="1">The sequence shown here is derived from an EMBL/GenBank/DDBJ whole genome shotgun (WGS) entry which is preliminary data.</text>
</comment>
<accession>A0A369JHJ4</accession>
<dbReference type="Proteomes" id="UP000076154">
    <property type="component" value="Unassembled WGS sequence"/>
</dbReference>
<evidence type="ECO:0000313" key="2">
    <source>
        <dbReference type="Proteomes" id="UP000076154"/>
    </source>
</evidence>
<organism evidence="1 2">
    <name type="scientific">Hypsizygus marmoreus</name>
    <name type="common">White beech mushroom</name>
    <name type="synonym">Agaricus marmoreus</name>
    <dbReference type="NCBI Taxonomy" id="39966"/>
    <lineage>
        <taxon>Eukaryota</taxon>
        <taxon>Fungi</taxon>
        <taxon>Dikarya</taxon>
        <taxon>Basidiomycota</taxon>
        <taxon>Agaricomycotina</taxon>
        <taxon>Agaricomycetes</taxon>
        <taxon>Agaricomycetidae</taxon>
        <taxon>Agaricales</taxon>
        <taxon>Tricholomatineae</taxon>
        <taxon>Lyophyllaceae</taxon>
        <taxon>Hypsizygus</taxon>
    </lineage>
</organism>
<dbReference type="EMBL" id="LUEZ02000087">
    <property type="protein sequence ID" value="RDB18874.1"/>
    <property type="molecule type" value="Genomic_DNA"/>
</dbReference>
<name>A0A369JHJ4_HYPMA</name>
<gene>
    <name evidence="1" type="ORF">Hypma_014535</name>
</gene>
<sequence length="115" mass="12325">MAETSREGAVKAACKAVDIIVLSFVTLFIIRAPPPFDLHSVHSALPVEVQSLASPNGPVLDINTAPALNAPHAPSLPQLSWGTTVVSTFKFNTQQAAESFSDCRFISLPYSYVQL</sequence>